<name>A0ABR7LM26_9ACTN</name>
<evidence type="ECO:0000313" key="3">
    <source>
        <dbReference type="EMBL" id="MBC6465738.1"/>
    </source>
</evidence>
<evidence type="ECO:0000256" key="2">
    <source>
        <dbReference type="ARBA" id="ARBA00023002"/>
    </source>
</evidence>
<proteinExistence type="inferred from homology"/>
<dbReference type="InterPro" id="IPR036291">
    <property type="entry name" value="NAD(P)-bd_dom_sf"/>
</dbReference>
<dbReference type="Gene3D" id="3.40.50.720">
    <property type="entry name" value="NAD(P)-binding Rossmann-like Domain"/>
    <property type="match status" value="1"/>
</dbReference>
<dbReference type="CDD" id="cd05233">
    <property type="entry name" value="SDR_c"/>
    <property type="match status" value="1"/>
</dbReference>
<dbReference type="RefSeq" id="WP_187242745.1">
    <property type="nucleotide sequence ID" value="NZ_BAAAOK010000006.1"/>
</dbReference>
<evidence type="ECO:0000313" key="4">
    <source>
        <dbReference type="Proteomes" id="UP000805614"/>
    </source>
</evidence>
<dbReference type="InterPro" id="IPR020904">
    <property type="entry name" value="Sc_DH/Rdtase_CS"/>
</dbReference>
<dbReference type="PROSITE" id="PS00061">
    <property type="entry name" value="ADH_SHORT"/>
    <property type="match status" value="1"/>
</dbReference>
<comment type="similarity">
    <text evidence="1">Belongs to the short-chain dehydrogenases/reductases (SDR) family.</text>
</comment>
<keyword evidence="2" id="KW-0560">Oxidoreductase</keyword>
<keyword evidence="4" id="KW-1185">Reference proteome</keyword>
<organism evidence="3 4">
    <name type="scientific">Actinomadura alba</name>
    <dbReference type="NCBI Taxonomy" id="406431"/>
    <lineage>
        <taxon>Bacteria</taxon>
        <taxon>Bacillati</taxon>
        <taxon>Actinomycetota</taxon>
        <taxon>Actinomycetes</taxon>
        <taxon>Streptosporangiales</taxon>
        <taxon>Thermomonosporaceae</taxon>
        <taxon>Actinomadura</taxon>
    </lineage>
</organism>
<accession>A0ABR7LM26</accession>
<dbReference type="PANTHER" id="PTHR24321">
    <property type="entry name" value="DEHYDROGENASES, SHORT CHAIN"/>
    <property type="match status" value="1"/>
</dbReference>
<dbReference type="InterPro" id="IPR002347">
    <property type="entry name" value="SDR_fam"/>
</dbReference>
<protein>
    <submittedName>
        <fullName evidence="3">SDR family oxidoreductase</fullName>
    </submittedName>
</protein>
<dbReference type="PANTHER" id="PTHR24321:SF8">
    <property type="entry name" value="ESTRADIOL 17-BETA-DEHYDROGENASE 8-RELATED"/>
    <property type="match status" value="1"/>
</dbReference>
<dbReference type="EMBL" id="JABVEC010000005">
    <property type="protein sequence ID" value="MBC6465738.1"/>
    <property type="molecule type" value="Genomic_DNA"/>
</dbReference>
<dbReference type="Proteomes" id="UP000805614">
    <property type="component" value="Unassembled WGS sequence"/>
</dbReference>
<dbReference type="Pfam" id="PF13561">
    <property type="entry name" value="adh_short_C2"/>
    <property type="match status" value="1"/>
</dbReference>
<reference evidence="3 4" key="1">
    <citation type="submission" date="2020-06" db="EMBL/GenBank/DDBJ databases">
        <title>Actinomadura xiongansis sp. nov., isolated from soil of Baiyangdian.</title>
        <authorList>
            <person name="Zhang X."/>
        </authorList>
    </citation>
    <scope>NUCLEOTIDE SEQUENCE [LARGE SCALE GENOMIC DNA]</scope>
    <source>
        <strain evidence="3 4">HBUM206468</strain>
    </source>
</reference>
<dbReference type="PRINTS" id="PR00081">
    <property type="entry name" value="GDHRDH"/>
</dbReference>
<dbReference type="SUPFAM" id="SSF51735">
    <property type="entry name" value="NAD(P)-binding Rossmann-fold domains"/>
    <property type="match status" value="1"/>
</dbReference>
<evidence type="ECO:0000256" key="1">
    <source>
        <dbReference type="ARBA" id="ARBA00006484"/>
    </source>
</evidence>
<sequence length="260" mass="26219">MTASSTTPAAGTLLAGRRVIVTGGANGIGATVARRFAEMGARGVVLDLPAALAGGAPPESWHALPVDVRDEESTRSAMAESARLLTGVDAVVAAAGVVPSWQRPAELDLADFDRVLSVNARGVACTIKHASPLLGPGATITVVASLNSWRGDPNITSYAAGKHAALGIVRSAALALGPAGIRVNAVAPGPIATEALRSRMASRRAATGLRVDEALEQVARATALGRIATTAEVADTIAFLTSDLSSAITGQLINVDGGVH</sequence>
<comment type="caution">
    <text evidence="3">The sequence shown here is derived from an EMBL/GenBank/DDBJ whole genome shotgun (WGS) entry which is preliminary data.</text>
</comment>
<gene>
    <name evidence="3" type="ORF">HKK74_09545</name>
</gene>